<dbReference type="HAMAP" id="MF_00014">
    <property type="entry name" value="Ribosome_mat_RimM"/>
    <property type="match status" value="1"/>
</dbReference>
<gene>
    <name evidence="5 8" type="primary">rimM</name>
    <name evidence="8" type="ORF">IAC94_02725</name>
</gene>
<evidence type="ECO:0000256" key="4">
    <source>
        <dbReference type="ARBA" id="ARBA00023186"/>
    </source>
</evidence>
<comment type="subcellular location">
    <subcellularLocation>
        <location evidence="5">Cytoplasm</location>
    </subcellularLocation>
</comment>
<keyword evidence="2 5" id="KW-0690">Ribosome biogenesis</keyword>
<dbReference type="PANTHER" id="PTHR33692">
    <property type="entry name" value="RIBOSOME MATURATION FACTOR RIMM"/>
    <property type="match status" value="1"/>
</dbReference>
<dbReference type="GO" id="GO:0005737">
    <property type="term" value="C:cytoplasm"/>
    <property type="evidence" value="ECO:0007669"/>
    <property type="project" value="UniProtKB-SubCell"/>
</dbReference>
<dbReference type="SUPFAM" id="SSF50346">
    <property type="entry name" value="PRC-barrel domain"/>
    <property type="match status" value="1"/>
</dbReference>
<name>A0A9D1J6A8_9BACT</name>
<dbReference type="InterPro" id="IPR002676">
    <property type="entry name" value="RimM_N"/>
</dbReference>
<keyword evidence="4 5" id="KW-0143">Chaperone</keyword>
<dbReference type="Pfam" id="PF01782">
    <property type="entry name" value="RimM"/>
    <property type="match status" value="1"/>
</dbReference>
<dbReference type="GO" id="GO:0042274">
    <property type="term" value="P:ribosomal small subunit biogenesis"/>
    <property type="evidence" value="ECO:0007669"/>
    <property type="project" value="UniProtKB-UniRule"/>
</dbReference>
<feature type="domain" description="Ribosome maturation factor RimM PRC barrel" evidence="7">
    <location>
        <begin position="113"/>
        <end position="177"/>
    </location>
</feature>
<dbReference type="Pfam" id="PF24986">
    <property type="entry name" value="PRC_RimM"/>
    <property type="match status" value="1"/>
</dbReference>
<dbReference type="InterPro" id="IPR056792">
    <property type="entry name" value="PRC_RimM"/>
</dbReference>
<keyword evidence="1 5" id="KW-0963">Cytoplasm</keyword>
<accession>A0A9D1J6A8</accession>
<evidence type="ECO:0000259" key="6">
    <source>
        <dbReference type="Pfam" id="PF01782"/>
    </source>
</evidence>
<dbReference type="Gene3D" id="2.40.30.60">
    <property type="entry name" value="RimM"/>
    <property type="match status" value="1"/>
</dbReference>
<dbReference type="InterPro" id="IPR036976">
    <property type="entry name" value="RimM_N_sf"/>
</dbReference>
<dbReference type="GO" id="GO:0043022">
    <property type="term" value="F:ribosome binding"/>
    <property type="evidence" value="ECO:0007669"/>
    <property type="project" value="InterPro"/>
</dbReference>
<comment type="similarity">
    <text evidence="5">Belongs to the RimM family.</text>
</comment>
<sequence length="178" mass="19407">MLPAEDTLLPVGRIIKSYGTEGEVMIAFQEGIADLLKRDEPVWLFYDGLPVPFYITSIQPKGPRKAVVRLEDIDTLADAEEAAGKDIRLDPADYPELSGTDAHTITEDGLTLEDLIGFSLQDQDGRRAGTIGDIQDFSGNICLELCGSGALVPFHDDLIIDIDIEKKTLTMSISEGLL</sequence>
<dbReference type="GO" id="GO:0006364">
    <property type="term" value="P:rRNA processing"/>
    <property type="evidence" value="ECO:0007669"/>
    <property type="project" value="UniProtKB-UniRule"/>
</dbReference>
<evidence type="ECO:0000256" key="2">
    <source>
        <dbReference type="ARBA" id="ARBA00022517"/>
    </source>
</evidence>
<dbReference type="GO" id="GO:0005840">
    <property type="term" value="C:ribosome"/>
    <property type="evidence" value="ECO:0007669"/>
    <property type="project" value="InterPro"/>
</dbReference>
<dbReference type="NCBIfam" id="TIGR02273">
    <property type="entry name" value="16S_RimM"/>
    <property type="match status" value="1"/>
</dbReference>
<dbReference type="EMBL" id="DVHI01000034">
    <property type="protein sequence ID" value="HIR62425.1"/>
    <property type="molecule type" value="Genomic_DNA"/>
</dbReference>
<evidence type="ECO:0000256" key="5">
    <source>
        <dbReference type="HAMAP-Rule" id="MF_00014"/>
    </source>
</evidence>
<evidence type="ECO:0000256" key="3">
    <source>
        <dbReference type="ARBA" id="ARBA00022552"/>
    </source>
</evidence>
<dbReference type="InterPro" id="IPR011033">
    <property type="entry name" value="PRC_barrel-like_sf"/>
</dbReference>
<dbReference type="Proteomes" id="UP000886744">
    <property type="component" value="Unassembled WGS sequence"/>
</dbReference>
<organism evidence="8 9">
    <name type="scientific">Candidatus Coprenecus avistercoris</name>
    <dbReference type="NCBI Taxonomy" id="2840730"/>
    <lineage>
        <taxon>Bacteria</taxon>
        <taxon>Pseudomonadati</taxon>
        <taxon>Bacteroidota</taxon>
        <taxon>Bacteroidia</taxon>
        <taxon>Bacteroidales</taxon>
        <taxon>Rikenellaceae</taxon>
        <taxon>Rikenellaceae incertae sedis</taxon>
        <taxon>Candidatus Coprenecus</taxon>
    </lineage>
</organism>
<reference evidence="8" key="1">
    <citation type="submission" date="2020-10" db="EMBL/GenBank/DDBJ databases">
        <authorList>
            <person name="Gilroy R."/>
        </authorList>
    </citation>
    <scope>NUCLEOTIDE SEQUENCE</scope>
    <source>
        <strain evidence="8">ChiHjej13B12-12457</strain>
    </source>
</reference>
<reference evidence="8" key="2">
    <citation type="journal article" date="2021" name="PeerJ">
        <title>Extensive microbial diversity within the chicken gut microbiome revealed by metagenomics and culture.</title>
        <authorList>
            <person name="Gilroy R."/>
            <person name="Ravi A."/>
            <person name="Getino M."/>
            <person name="Pursley I."/>
            <person name="Horton D.L."/>
            <person name="Alikhan N.F."/>
            <person name="Baker D."/>
            <person name="Gharbi K."/>
            <person name="Hall N."/>
            <person name="Watson M."/>
            <person name="Adriaenssens E.M."/>
            <person name="Foster-Nyarko E."/>
            <person name="Jarju S."/>
            <person name="Secka A."/>
            <person name="Antonio M."/>
            <person name="Oren A."/>
            <person name="Chaudhuri R.R."/>
            <person name="La Ragione R."/>
            <person name="Hildebrand F."/>
            <person name="Pallen M.J."/>
        </authorList>
    </citation>
    <scope>NUCLEOTIDE SEQUENCE</scope>
    <source>
        <strain evidence="8">ChiHjej13B12-12457</strain>
    </source>
</reference>
<dbReference type="SUPFAM" id="SSF50447">
    <property type="entry name" value="Translation proteins"/>
    <property type="match status" value="1"/>
</dbReference>
<comment type="caution">
    <text evidence="8">The sequence shown here is derived from an EMBL/GenBank/DDBJ whole genome shotgun (WGS) entry which is preliminary data.</text>
</comment>
<evidence type="ECO:0000259" key="7">
    <source>
        <dbReference type="Pfam" id="PF24986"/>
    </source>
</evidence>
<dbReference type="InterPro" id="IPR011961">
    <property type="entry name" value="RimM"/>
</dbReference>
<comment type="function">
    <text evidence="5">An accessory protein needed during the final step in the assembly of 30S ribosomal subunit, possibly for assembly of the head region. Essential for efficient processing of 16S rRNA. May be needed both before and after RbfA during the maturation of 16S rRNA. It has affinity for free ribosomal 30S subunits but not for 70S ribosomes.</text>
</comment>
<evidence type="ECO:0000313" key="8">
    <source>
        <dbReference type="EMBL" id="HIR62425.1"/>
    </source>
</evidence>
<protein>
    <recommendedName>
        <fullName evidence="5">Ribosome maturation factor RimM</fullName>
    </recommendedName>
</protein>
<evidence type="ECO:0000313" key="9">
    <source>
        <dbReference type="Proteomes" id="UP000886744"/>
    </source>
</evidence>
<feature type="domain" description="RimM N-terminal" evidence="6">
    <location>
        <begin position="11"/>
        <end position="90"/>
    </location>
</feature>
<comment type="domain">
    <text evidence="5">The PRC barrel domain binds ribosomal protein uS19.</text>
</comment>
<dbReference type="Gene3D" id="2.30.30.240">
    <property type="entry name" value="PRC-barrel domain"/>
    <property type="match status" value="1"/>
</dbReference>
<evidence type="ECO:0000256" key="1">
    <source>
        <dbReference type="ARBA" id="ARBA00022490"/>
    </source>
</evidence>
<keyword evidence="3 5" id="KW-0698">rRNA processing</keyword>
<proteinExistence type="inferred from homology"/>
<dbReference type="AlphaFoldDB" id="A0A9D1J6A8"/>
<dbReference type="InterPro" id="IPR009000">
    <property type="entry name" value="Transl_B-barrel_sf"/>
</dbReference>
<comment type="subunit">
    <text evidence="5">Binds ribosomal protein uS19.</text>
</comment>
<dbReference type="PANTHER" id="PTHR33692:SF1">
    <property type="entry name" value="RIBOSOME MATURATION FACTOR RIMM"/>
    <property type="match status" value="1"/>
</dbReference>